<evidence type="ECO:0000313" key="1">
    <source>
        <dbReference type="EMBL" id="BBY61821.1"/>
    </source>
</evidence>
<name>A0A7I7SZU7_9MYCO</name>
<evidence type="ECO:0000313" key="2">
    <source>
        <dbReference type="Proteomes" id="UP000467148"/>
    </source>
</evidence>
<protein>
    <submittedName>
        <fullName evidence="1">Uncharacterized protein</fullName>
    </submittedName>
</protein>
<organism evidence="1 2">
    <name type="scientific">Mycolicibacterium helvum</name>
    <dbReference type="NCBI Taxonomy" id="1534349"/>
    <lineage>
        <taxon>Bacteria</taxon>
        <taxon>Bacillati</taxon>
        <taxon>Actinomycetota</taxon>
        <taxon>Actinomycetes</taxon>
        <taxon>Mycobacteriales</taxon>
        <taxon>Mycobacteriaceae</taxon>
        <taxon>Mycolicibacterium</taxon>
    </lineage>
</organism>
<proteinExistence type="predicted"/>
<dbReference type="KEGG" id="mhev:MHEL_00640"/>
<reference evidence="1 2" key="1">
    <citation type="journal article" date="2019" name="Emerg. Microbes Infect.">
        <title>Comprehensive subspecies identification of 175 nontuberculous mycobacteria species based on 7547 genomic profiles.</title>
        <authorList>
            <person name="Matsumoto Y."/>
            <person name="Kinjo T."/>
            <person name="Motooka D."/>
            <person name="Nabeya D."/>
            <person name="Jung N."/>
            <person name="Uechi K."/>
            <person name="Horii T."/>
            <person name="Iida T."/>
            <person name="Fujita J."/>
            <person name="Nakamura S."/>
        </authorList>
    </citation>
    <scope>NUCLEOTIDE SEQUENCE [LARGE SCALE GENOMIC DNA]</scope>
    <source>
        <strain evidence="1 2">JCM 30396</strain>
    </source>
</reference>
<keyword evidence="2" id="KW-1185">Reference proteome</keyword>
<gene>
    <name evidence="1" type="ORF">MHEL_00640</name>
</gene>
<dbReference type="EMBL" id="AP022596">
    <property type="protein sequence ID" value="BBY61821.1"/>
    <property type="molecule type" value="Genomic_DNA"/>
</dbReference>
<dbReference type="Proteomes" id="UP000467148">
    <property type="component" value="Chromosome"/>
</dbReference>
<sequence length="81" mass="8957">MVAQTPRWGDPYAVKFFREHEVDLVEGTTPTMLVTPGAAPDQVIVYHKWGYLKCVVDYSTCGADPVCIKTGPTHRHLLGGQ</sequence>
<accession>A0A7I7SZU7</accession>
<dbReference type="AlphaFoldDB" id="A0A7I7SZU7"/>